<evidence type="ECO:0000313" key="1">
    <source>
        <dbReference type="EMBL" id="JAH94628.1"/>
    </source>
</evidence>
<accession>A0A0E9WYU8</accession>
<protein>
    <submittedName>
        <fullName evidence="1">Uncharacterized protein</fullName>
    </submittedName>
</protein>
<reference evidence="1" key="2">
    <citation type="journal article" date="2015" name="Fish Shellfish Immunol.">
        <title>Early steps in the European eel (Anguilla anguilla)-Vibrio vulnificus interaction in the gills: Role of the RtxA13 toxin.</title>
        <authorList>
            <person name="Callol A."/>
            <person name="Pajuelo D."/>
            <person name="Ebbesson L."/>
            <person name="Teles M."/>
            <person name="MacKenzie S."/>
            <person name="Amaro C."/>
        </authorList>
    </citation>
    <scope>NUCLEOTIDE SEQUENCE</scope>
</reference>
<proteinExistence type="predicted"/>
<sequence>MKTQTIHTKLYWTNLKQVKAHGHVTTTKQKYCTTFMRLHIEEREPECHLTPNRYVRSSKVQEYAFRQIGYDRLKSVKKRAHENREYFSRRDAAVSIS</sequence>
<organism evidence="1">
    <name type="scientific">Anguilla anguilla</name>
    <name type="common">European freshwater eel</name>
    <name type="synonym">Muraena anguilla</name>
    <dbReference type="NCBI Taxonomy" id="7936"/>
    <lineage>
        <taxon>Eukaryota</taxon>
        <taxon>Metazoa</taxon>
        <taxon>Chordata</taxon>
        <taxon>Craniata</taxon>
        <taxon>Vertebrata</taxon>
        <taxon>Euteleostomi</taxon>
        <taxon>Actinopterygii</taxon>
        <taxon>Neopterygii</taxon>
        <taxon>Teleostei</taxon>
        <taxon>Anguilliformes</taxon>
        <taxon>Anguillidae</taxon>
        <taxon>Anguilla</taxon>
    </lineage>
</organism>
<reference evidence="1" key="1">
    <citation type="submission" date="2014-11" db="EMBL/GenBank/DDBJ databases">
        <authorList>
            <person name="Amaro Gonzalez C."/>
        </authorList>
    </citation>
    <scope>NUCLEOTIDE SEQUENCE</scope>
</reference>
<dbReference type="EMBL" id="GBXM01013949">
    <property type="protein sequence ID" value="JAH94628.1"/>
    <property type="molecule type" value="Transcribed_RNA"/>
</dbReference>
<dbReference type="AlphaFoldDB" id="A0A0E9WYU8"/>
<name>A0A0E9WYU8_ANGAN</name>